<sequence>MLLDLGLVAESHLNRNGERSSSFRLPLQKTGIYLCRSLNFLMVVSVLFSAITVPLSFTSIRRLPFLSVFFCAITVTVAMPKSIGSSSDTPQRVMLSIRRTYIYEGTPPRDGARD</sequence>
<reference evidence="2" key="1">
    <citation type="submission" date="2015-04" db="EMBL/GenBank/DDBJ databases">
        <title>The genome sequence of the plant pathogenic Rhizarian Plasmodiophora brassicae reveals insights in its biotrophic life cycle and the origin of chitin synthesis.</title>
        <authorList>
            <person name="Schwelm A."/>
            <person name="Fogelqvist J."/>
            <person name="Knaust A."/>
            <person name="Julke S."/>
            <person name="Lilja T."/>
            <person name="Dhandapani V."/>
            <person name="Bonilla-Rosso G."/>
            <person name="Karlsson M."/>
            <person name="Shevchenko A."/>
            <person name="Choi S.R."/>
            <person name="Kim H.G."/>
            <person name="Park J.Y."/>
            <person name="Lim Y.P."/>
            <person name="Ludwig-Muller J."/>
            <person name="Dixelius C."/>
        </authorList>
    </citation>
    <scope>NUCLEOTIDE SEQUENCE</scope>
    <source>
        <tissue evidence="2">Potato root galls</tissue>
    </source>
</reference>
<organism evidence="2">
    <name type="scientific">Spongospora subterranea</name>
    <dbReference type="NCBI Taxonomy" id="70186"/>
    <lineage>
        <taxon>Eukaryota</taxon>
        <taxon>Sar</taxon>
        <taxon>Rhizaria</taxon>
        <taxon>Endomyxa</taxon>
        <taxon>Phytomyxea</taxon>
        <taxon>Plasmodiophorida</taxon>
        <taxon>Plasmodiophoridae</taxon>
        <taxon>Spongospora</taxon>
    </lineage>
</organism>
<accession>A0A0H5QHU5</accession>
<evidence type="ECO:0000313" key="2">
    <source>
        <dbReference type="EMBL" id="CRZ01548.1"/>
    </source>
</evidence>
<dbReference type="AlphaFoldDB" id="A0A0H5QHU5"/>
<keyword evidence="1" id="KW-0812">Transmembrane</keyword>
<proteinExistence type="predicted"/>
<protein>
    <submittedName>
        <fullName evidence="2">Uncharacterized protein</fullName>
    </submittedName>
</protein>
<evidence type="ECO:0000256" key="1">
    <source>
        <dbReference type="SAM" id="Phobius"/>
    </source>
</evidence>
<dbReference type="EMBL" id="HACM01001106">
    <property type="protein sequence ID" value="CRZ01548.1"/>
    <property type="molecule type" value="Transcribed_RNA"/>
</dbReference>
<feature type="transmembrane region" description="Helical" evidence="1">
    <location>
        <begin position="38"/>
        <end position="57"/>
    </location>
</feature>
<keyword evidence="1" id="KW-0472">Membrane</keyword>
<keyword evidence="1" id="KW-1133">Transmembrane helix</keyword>
<name>A0A0H5QHU5_9EUKA</name>